<evidence type="ECO:0000259" key="4">
    <source>
        <dbReference type="Pfam" id="PF02275"/>
    </source>
</evidence>
<dbReference type="SUPFAM" id="SSF56235">
    <property type="entry name" value="N-terminal nucleophile aminohydrolases (Ntn hydrolases)"/>
    <property type="match status" value="1"/>
</dbReference>
<feature type="signal peptide" evidence="3">
    <location>
        <begin position="1"/>
        <end position="24"/>
    </location>
</feature>
<evidence type="ECO:0000256" key="1">
    <source>
        <dbReference type="ARBA" id="ARBA00006625"/>
    </source>
</evidence>
<dbReference type="GO" id="GO:0016787">
    <property type="term" value="F:hydrolase activity"/>
    <property type="evidence" value="ECO:0007669"/>
    <property type="project" value="UniProtKB-KW"/>
</dbReference>
<evidence type="ECO:0000256" key="3">
    <source>
        <dbReference type="SAM" id="SignalP"/>
    </source>
</evidence>
<protein>
    <submittedName>
        <fullName evidence="5">Choloylglycine hydrolase</fullName>
    </submittedName>
</protein>
<sequence length="387" mass="43124">MKSLSKKLFAYTLITLMLFSQSLACTAITLVDKKGDVVSGRTMEWALNWNWQLIYIPKNTQHYLTAPSNLDLSKHQYKSKYSVLATGLSKDGQTLVIDGQNSQGLSLSANYLPGFTKYQTVNKNDTQYASIIESTTFILSQFANVNQAKQALKNYKVWSDKSIMIDGISPEVHFLITDKSGAGLVVEYIDGKVKFYDVNSNVKVMTNAPTYDWQLLNLKNYLSLNNKTPTNLKISDVINTDKHEKTLQDISGFVGGGLLGIPGDYSPPSRFVRAAAIGYYSNNKAPNNDADLVSKVTHILHNVDIAKGVVADQLQGKKMFDHTAYVVIKNLNNNKLYISTYYHPNDPVVVDLNTLDKENSKGFDIVLEKLAFPNNDITNALVNINKK</sequence>
<evidence type="ECO:0000313" key="6">
    <source>
        <dbReference type="Proteomes" id="UP000249910"/>
    </source>
</evidence>
<gene>
    <name evidence="5" type="ORF">CDV26_03360</name>
</gene>
<feature type="domain" description="Choloylglycine hydrolase/NAAA C-terminal" evidence="4">
    <location>
        <begin position="25"/>
        <end position="345"/>
    </location>
</feature>
<dbReference type="InterPro" id="IPR052193">
    <property type="entry name" value="Peptidase_C59"/>
</dbReference>
<accession>A0ABN5AV36</accession>
<dbReference type="InterPro" id="IPR029132">
    <property type="entry name" value="CBAH/NAAA_C"/>
</dbReference>
<name>A0ABN5AV36_9GAMM</name>
<organism evidence="5 6">
    <name type="scientific">Francisella halioticida</name>
    <dbReference type="NCBI Taxonomy" id="549298"/>
    <lineage>
        <taxon>Bacteria</taxon>
        <taxon>Pseudomonadati</taxon>
        <taxon>Pseudomonadota</taxon>
        <taxon>Gammaproteobacteria</taxon>
        <taxon>Thiotrichales</taxon>
        <taxon>Francisellaceae</taxon>
        <taxon>Francisella</taxon>
    </lineage>
</organism>
<evidence type="ECO:0000256" key="2">
    <source>
        <dbReference type="ARBA" id="ARBA00022801"/>
    </source>
</evidence>
<keyword evidence="3" id="KW-0732">Signal</keyword>
<reference evidence="5 6" key="1">
    <citation type="submission" date="2017-06" db="EMBL/GenBank/DDBJ databases">
        <title>Complete genome of Francisella halioticida.</title>
        <authorList>
            <person name="Sjodin A."/>
        </authorList>
    </citation>
    <scope>NUCLEOTIDE SEQUENCE [LARGE SCALE GENOMIC DNA]</scope>
    <source>
        <strain evidence="5 6">DSM 23729</strain>
    </source>
</reference>
<dbReference type="InterPro" id="IPR029055">
    <property type="entry name" value="Ntn_hydrolases_N"/>
</dbReference>
<feature type="chain" id="PRO_5046608775" evidence="3">
    <location>
        <begin position="25"/>
        <end position="387"/>
    </location>
</feature>
<dbReference type="Pfam" id="PF02275">
    <property type="entry name" value="CBAH"/>
    <property type="match status" value="1"/>
</dbReference>
<proteinExistence type="inferred from homology"/>
<keyword evidence="6" id="KW-1185">Reference proteome</keyword>
<dbReference type="EMBL" id="CP022132">
    <property type="protein sequence ID" value="ASG67560.1"/>
    <property type="molecule type" value="Genomic_DNA"/>
</dbReference>
<dbReference type="Gene3D" id="3.60.60.10">
    <property type="entry name" value="Penicillin V Acylase, Chain A"/>
    <property type="match status" value="1"/>
</dbReference>
<dbReference type="Proteomes" id="UP000249910">
    <property type="component" value="Chromosome"/>
</dbReference>
<comment type="similarity">
    <text evidence="1">Belongs to the peptidase C59 family.</text>
</comment>
<evidence type="ECO:0000313" key="5">
    <source>
        <dbReference type="EMBL" id="ASG67560.1"/>
    </source>
</evidence>
<keyword evidence="2 5" id="KW-0378">Hydrolase</keyword>
<dbReference type="PANTHER" id="PTHR35527">
    <property type="entry name" value="CHOLOYLGLYCINE HYDROLASE"/>
    <property type="match status" value="1"/>
</dbReference>
<dbReference type="PANTHER" id="PTHR35527:SF2">
    <property type="entry name" value="HYDROLASE"/>
    <property type="match status" value="1"/>
</dbReference>
<dbReference type="CDD" id="cd00542">
    <property type="entry name" value="Ntn_PVA"/>
    <property type="match status" value="1"/>
</dbReference>
<dbReference type="RefSeq" id="WP_088772094.1">
    <property type="nucleotide sequence ID" value="NZ_CP022132.1"/>
</dbReference>